<dbReference type="AlphaFoldDB" id="X0TBR7"/>
<name>X0TBR7_9ZZZZ</name>
<organism evidence="1">
    <name type="scientific">marine sediment metagenome</name>
    <dbReference type="NCBI Taxonomy" id="412755"/>
    <lineage>
        <taxon>unclassified sequences</taxon>
        <taxon>metagenomes</taxon>
        <taxon>ecological metagenomes</taxon>
    </lineage>
</organism>
<sequence length="47" mass="5464">MKEKPMEIKMEGYEVVEKKAEHGGNSARIYVPKHWIGKRVRAVKLDP</sequence>
<reference evidence="1" key="1">
    <citation type="journal article" date="2014" name="Front. Microbiol.">
        <title>High frequency of phylogenetically diverse reductive dehalogenase-homologous genes in deep subseafloor sedimentary metagenomes.</title>
        <authorList>
            <person name="Kawai M."/>
            <person name="Futagami T."/>
            <person name="Toyoda A."/>
            <person name="Takaki Y."/>
            <person name="Nishi S."/>
            <person name="Hori S."/>
            <person name="Arai W."/>
            <person name="Tsubouchi T."/>
            <person name="Morono Y."/>
            <person name="Uchiyama I."/>
            <person name="Ito T."/>
            <person name="Fujiyama A."/>
            <person name="Inagaki F."/>
            <person name="Takami H."/>
        </authorList>
    </citation>
    <scope>NUCLEOTIDE SEQUENCE</scope>
    <source>
        <strain evidence="1">Expedition CK06-06</strain>
    </source>
</reference>
<evidence type="ECO:0000313" key="1">
    <source>
        <dbReference type="EMBL" id="GAF73485.1"/>
    </source>
</evidence>
<dbReference type="Pfam" id="PF09853">
    <property type="entry name" value="DUF2080"/>
    <property type="match status" value="1"/>
</dbReference>
<dbReference type="InterPro" id="IPR019205">
    <property type="entry name" value="DUF2080_transposon-encoded"/>
</dbReference>
<accession>X0TBR7</accession>
<dbReference type="EMBL" id="BARS01000196">
    <property type="protein sequence ID" value="GAF73485.1"/>
    <property type="molecule type" value="Genomic_DNA"/>
</dbReference>
<gene>
    <name evidence="1" type="ORF">S01H1_00544</name>
</gene>
<dbReference type="NCBIfam" id="NF033496">
    <property type="entry name" value="DUF2080_fam_acc"/>
    <property type="match status" value="1"/>
</dbReference>
<protein>
    <recommendedName>
        <fullName evidence="2">DUF2080 family transposase-associated protein</fullName>
    </recommendedName>
</protein>
<proteinExistence type="predicted"/>
<comment type="caution">
    <text evidence="1">The sequence shown here is derived from an EMBL/GenBank/DDBJ whole genome shotgun (WGS) entry which is preliminary data.</text>
</comment>
<evidence type="ECO:0008006" key="2">
    <source>
        <dbReference type="Google" id="ProtNLM"/>
    </source>
</evidence>